<organism evidence="5 6">
    <name type="scientific">Corynebacterium ulcerans</name>
    <dbReference type="NCBI Taxonomy" id="65058"/>
    <lineage>
        <taxon>Bacteria</taxon>
        <taxon>Bacillati</taxon>
        <taxon>Actinomycetota</taxon>
        <taxon>Actinomycetes</taxon>
        <taxon>Mycobacteriales</taxon>
        <taxon>Corynebacteriaceae</taxon>
        <taxon>Corynebacterium</taxon>
    </lineage>
</organism>
<dbReference type="PANTHER" id="PTHR43727">
    <property type="entry name" value="DIAMINOPIMELATE DECARBOXYLASE"/>
    <property type="match status" value="1"/>
</dbReference>
<dbReference type="PANTHER" id="PTHR43727:SF2">
    <property type="entry name" value="GROUP IV DECARBOXYLASE"/>
    <property type="match status" value="1"/>
</dbReference>
<dbReference type="KEGG" id="cuz:Cul05146_0716"/>
<evidence type="ECO:0000256" key="2">
    <source>
        <dbReference type="ARBA" id="ARBA00022898"/>
    </source>
</evidence>
<dbReference type="InterPro" id="IPR009006">
    <property type="entry name" value="Ala_racemase/Decarboxylase_C"/>
</dbReference>
<sequence>MVAAPICRMPIPSWQEELAYSPMLESIARVARGPFHVLYPHNFTNTVKRWFDTAADTGIAFGLRFGKKSNKSGCFARRLADMCAQGYDAGIDVASTDELHAALCAGVPGEQLVVTGPTPTADLIRLATYHGSLLTVSRPEDLDAIARVMHDIQPIKKLRIMLRLSSRGPRTRFGMSTEESYALAQSLESGRYRGLPVSIMGVSFHCNGYDVDERIQMSHTAIDTVLKLREWSPASVVSIGGGFPTSSVSPQLWDTVTEQLMPSMFVTGKIPGGQYPFASNCAGAEALRHILTRGKTSVKDRIIAHGITLLAEPGRSVCQTAGASYFPVLSCHRLPNTEGNVTVVEGTSLSLSEQWFDSEYYPDPYLIRAGTILVQGEPTNSAVAGSTCLDGDYLSRRFIRFPDRPRPGDILVYPDTAGYQMDSNESAFHGKEPPKKFVFSATPHHHFTEDFS</sequence>
<comment type="caution">
    <text evidence="5">The sequence shown here is derived from an EMBL/GenBank/DDBJ whole genome shotgun (WGS) entry which is preliminary data.</text>
</comment>
<evidence type="ECO:0000256" key="3">
    <source>
        <dbReference type="PIRSR" id="PIRSR600183-50"/>
    </source>
</evidence>
<dbReference type="GO" id="GO:0016831">
    <property type="term" value="F:carboxy-lyase activity"/>
    <property type="evidence" value="ECO:0007669"/>
    <property type="project" value="UniProtKB-ARBA"/>
</dbReference>
<proteinExistence type="predicted"/>
<name>A0ABD0BIW6_CORUL</name>
<dbReference type="AlphaFoldDB" id="A0ABD0BIW6"/>
<evidence type="ECO:0000313" key="5">
    <source>
        <dbReference type="EMBL" id="GJJ42631.1"/>
    </source>
</evidence>
<dbReference type="Pfam" id="PF02784">
    <property type="entry name" value="Orn_Arg_deC_N"/>
    <property type="match status" value="1"/>
</dbReference>
<dbReference type="Proteomes" id="UP001205910">
    <property type="component" value="Unassembled WGS sequence"/>
</dbReference>
<gene>
    <name evidence="5" type="ORF">CULCOIPH005_08200</name>
</gene>
<dbReference type="Gene3D" id="3.20.20.10">
    <property type="entry name" value="Alanine racemase"/>
    <property type="match status" value="1"/>
</dbReference>
<dbReference type="Gene3D" id="2.40.37.10">
    <property type="entry name" value="Lyase, Ornithine Decarboxylase, Chain A, domain 1"/>
    <property type="match status" value="1"/>
</dbReference>
<dbReference type="InterPro" id="IPR029066">
    <property type="entry name" value="PLP-binding_barrel"/>
</dbReference>
<dbReference type="PRINTS" id="PR01179">
    <property type="entry name" value="ODADCRBXLASE"/>
</dbReference>
<dbReference type="SUPFAM" id="SSF50621">
    <property type="entry name" value="Alanine racemase C-terminal domain-like"/>
    <property type="match status" value="1"/>
</dbReference>
<accession>A0ABD0BIW6</accession>
<dbReference type="InterPro" id="IPR000183">
    <property type="entry name" value="Orn/DAP/Arg_de-COase"/>
</dbReference>
<evidence type="ECO:0000256" key="1">
    <source>
        <dbReference type="ARBA" id="ARBA00001933"/>
    </source>
</evidence>
<dbReference type="InterPro" id="IPR022644">
    <property type="entry name" value="De-COase2_N"/>
</dbReference>
<dbReference type="EMBL" id="BQFK01000002">
    <property type="protein sequence ID" value="GJJ42631.1"/>
    <property type="molecule type" value="Genomic_DNA"/>
</dbReference>
<feature type="active site" description="Proton donor" evidence="3">
    <location>
        <position position="388"/>
    </location>
</feature>
<evidence type="ECO:0000259" key="4">
    <source>
        <dbReference type="Pfam" id="PF02784"/>
    </source>
</evidence>
<evidence type="ECO:0000313" key="6">
    <source>
        <dbReference type="Proteomes" id="UP001205910"/>
    </source>
</evidence>
<reference evidence="5 6" key="1">
    <citation type="submission" date="2021-11" db="EMBL/GenBank/DDBJ databases">
        <title>Whole genome sequences of diphtheriae toxin producing Corynebacterium ulcerans isolates from cats in Osaka, Japan.</title>
        <authorList>
            <person name="Umeda K."/>
            <person name="Hirai Y."/>
        </authorList>
    </citation>
    <scope>NUCLEOTIDE SEQUENCE [LARGE SCALE GENOMIC DNA]</scope>
    <source>
        <strain evidence="5 6">12109B-1</strain>
    </source>
</reference>
<protein>
    <submittedName>
        <fullName evidence="5">Diaminopimelate decarboxylase</fullName>
    </submittedName>
</protein>
<feature type="modified residue" description="N6-(pyridoxal phosphate)lysine" evidence="3">
    <location>
        <position position="68"/>
    </location>
</feature>
<keyword evidence="2 3" id="KW-0663">Pyridoxal phosphate</keyword>
<comment type="cofactor">
    <cofactor evidence="1 3">
        <name>pyridoxal 5'-phosphate</name>
        <dbReference type="ChEBI" id="CHEBI:597326"/>
    </cofactor>
</comment>
<feature type="domain" description="Orn/DAP/Arg decarboxylase 2 N-terminal" evidence="4">
    <location>
        <begin position="61"/>
        <end position="248"/>
    </location>
</feature>
<dbReference type="RefSeq" id="WP_014836131.1">
    <property type="nucleotide sequence ID" value="NZ_AP019662.1"/>
</dbReference>
<dbReference type="SUPFAM" id="SSF51419">
    <property type="entry name" value="PLP-binding barrel"/>
    <property type="match status" value="1"/>
</dbReference>